<name>A0A392VKJ4_9FABA</name>
<dbReference type="AlphaFoldDB" id="A0A392VKJ4"/>
<organism evidence="2 3">
    <name type="scientific">Trifolium medium</name>
    <dbReference type="NCBI Taxonomy" id="97028"/>
    <lineage>
        <taxon>Eukaryota</taxon>
        <taxon>Viridiplantae</taxon>
        <taxon>Streptophyta</taxon>
        <taxon>Embryophyta</taxon>
        <taxon>Tracheophyta</taxon>
        <taxon>Spermatophyta</taxon>
        <taxon>Magnoliopsida</taxon>
        <taxon>eudicotyledons</taxon>
        <taxon>Gunneridae</taxon>
        <taxon>Pentapetalae</taxon>
        <taxon>rosids</taxon>
        <taxon>fabids</taxon>
        <taxon>Fabales</taxon>
        <taxon>Fabaceae</taxon>
        <taxon>Papilionoideae</taxon>
        <taxon>50 kb inversion clade</taxon>
        <taxon>NPAAA clade</taxon>
        <taxon>Hologalegina</taxon>
        <taxon>IRL clade</taxon>
        <taxon>Trifolieae</taxon>
        <taxon>Trifolium</taxon>
    </lineage>
</organism>
<dbReference type="Proteomes" id="UP000265520">
    <property type="component" value="Unassembled WGS sequence"/>
</dbReference>
<comment type="caution">
    <text evidence="2">The sequence shown here is derived from an EMBL/GenBank/DDBJ whole genome shotgun (WGS) entry which is preliminary data.</text>
</comment>
<keyword evidence="3" id="KW-1185">Reference proteome</keyword>
<evidence type="ECO:0000256" key="1">
    <source>
        <dbReference type="SAM" id="MobiDB-lite"/>
    </source>
</evidence>
<accession>A0A392VKJ4</accession>
<dbReference type="EMBL" id="LXQA011204488">
    <property type="protein sequence ID" value="MCI88876.1"/>
    <property type="molecule type" value="Genomic_DNA"/>
</dbReference>
<evidence type="ECO:0000313" key="2">
    <source>
        <dbReference type="EMBL" id="MCI88876.1"/>
    </source>
</evidence>
<protein>
    <submittedName>
        <fullName evidence="2">Uncharacterized protein</fullName>
    </submittedName>
</protein>
<feature type="region of interest" description="Disordered" evidence="1">
    <location>
        <begin position="37"/>
        <end position="58"/>
    </location>
</feature>
<evidence type="ECO:0000313" key="3">
    <source>
        <dbReference type="Proteomes" id="UP000265520"/>
    </source>
</evidence>
<feature type="compositionally biased region" description="Basic and acidic residues" evidence="1">
    <location>
        <begin position="44"/>
        <end position="58"/>
    </location>
</feature>
<sequence>MFVAAFQNGLKARHFNESLAQKLEITMQEIMKRAECYIKGQESNAEKRTRDSREKPPD</sequence>
<feature type="non-terminal residue" evidence="2">
    <location>
        <position position="58"/>
    </location>
</feature>
<reference evidence="2 3" key="1">
    <citation type="journal article" date="2018" name="Front. Plant Sci.">
        <title>Red Clover (Trifolium pratense) and Zigzag Clover (T. medium) - A Picture of Genomic Similarities and Differences.</title>
        <authorList>
            <person name="Dluhosova J."/>
            <person name="Istvanek J."/>
            <person name="Nedelnik J."/>
            <person name="Repkova J."/>
        </authorList>
    </citation>
    <scope>NUCLEOTIDE SEQUENCE [LARGE SCALE GENOMIC DNA]</scope>
    <source>
        <strain evidence="3">cv. 10/8</strain>
        <tissue evidence="2">Leaf</tissue>
    </source>
</reference>
<proteinExistence type="predicted"/>